<keyword evidence="2" id="KW-1185">Reference proteome</keyword>
<dbReference type="AlphaFoldDB" id="A0A812MNQ9"/>
<organism evidence="1 2">
    <name type="scientific">Symbiodinium necroappetens</name>
    <dbReference type="NCBI Taxonomy" id="1628268"/>
    <lineage>
        <taxon>Eukaryota</taxon>
        <taxon>Sar</taxon>
        <taxon>Alveolata</taxon>
        <taxon>Dinophyceae</taxon>
        <taxon>Suessiales</taxon>
        <taxon>Symbiodiniaceae</taxon>
        <taxon>Symbiodinium</taxon>
    </lineage>
</organism>
<evidence type="ECO:0000313" key="1">
    <source>
        <dbReference type="EMBL" id="CAE7269678.1"/>
    </source>
</evidence>
<dbReference type="EMBL" id="CAJNJA010011280">
    <property type="protein sequence ID" value="CAE7269678.1"/>
    <property type="molecule type" value="Genomic_DNA"/>
</dbReference>
<evidence type="ECO:0000313" key="2">
    <source>
        <dbReference type="Proteomes" id="UP000601435"/>
    </source>
</evidence>
<feature type="non-terminal residue" evidence="1">
    <location>
        <position position="65"/>
    </location>
</feature>
<dbReference type="Proteomes" id="UP000601435">
    <property type="component" value="Unassembled WGS sequence"/>
</dbReference>
<name>A0A812MNQ9_9DINO</name>
<proteinExistence type="predicted"/>
<comment type="caution">
    <text evidence="1">The sequence shown here is derived from an EMBL/GenBank/DDBJ whole genome shotgun (WGS) entry which is preliminary data.</text>
</comment>
<feature type="non-terminal residue" evidence="1">
    <location>
        <position position="1"/>
    </location>
</feature>
<reference evidence="1" key="1">
    <citation type="submission" date="2021-02" db="EMBL/GenBank/DDBJ databases">
        <authorList>
            <person name="Dougan E. K."/>
            <person name="Rhodes N."/>
            <person name="Thang M."/>
            <person name="Chan C."/>
        </authorList>
    </citation>
    <scope>NUCLEOTIDE SEQUENCE</scope>
</reference>
<protein>
    <submittedName>
        <fullName evidence="1">Uncharacterized protein</fullName>
    </submittedName>
</protein>
<dbReference type="OrthoDB" id="187617at2759"/>
<sequence>AQAIQKDPLLMTADLEDLQSSLVWLEEFLWNQDWAAGFGRAALAEAIQNKPFLLYQGEDGLEGTI</sequence>
<gene>
    <name evidence="1" type="ORF">SNEC2469_LOCUS6433</name>
</gene>
<accession>A0A812MNQ9</accession>